<dbReference type="Gene3D" id="3.60.15.10">
    <property type="entry name" value="Ribonuclease Z/Hydroxyacylglutathione hydrolase-like"/>
    <property type="match status" value="1"/>
</dbReference>
<dbReference type="SMART" id="SM00849">
    <property type="entry name" value="Lactamase_B"/>
    <property type="match status" value="1"/>
</dbReference>
<dbReference type="CDD" id="cd07716">
    <property type="entry name" value="RNaseZ_short-form-like_MBL-fold"/>
    <property type="match status" value="1"/>
</dbReference>
<name>A0ABP5K5M9_9ACTN</name>
<keyword evidence="3" id="KW-1185">Reference proteome</keyword>
<feature type="domain" description="Metallo-beta-lactamase" evidence="1">
    <location>
        <begin position="18"/>
        <end position="219"/>
    </location>
</feature>
<dbReference type="PANTHER" id="PTHR46018:SF4">
    <property type="entry name" value="METALLO-HYDROLASE YHFI-RELATED"/>
    <property type="match status" value="1"/>
</dbReference>
<dbReference type="InterPro" id="IPR001279">
    <property type="entry name" value="Metallo-B-lactamas"/>
</dbReference>
<evidence type="ECO:0000313" key="2">
    <source>
        <dbReference type="EMBL" id="GAA2126054.1"/>
    </source>
</evidence>
<protein>
    <submittedName>
        <fullName evidence="2">MBL fold metallo-hydrolase</fullName>
    </submittedName>
</protein>
<dbReference type="PANTHER" id="PTHR46018">
    <property type="entry name" value="ZINC PHOSPHODIESTERASE ELAC PROTEIN 1"/>
    <property type="match status" value="1"/>
</dbReference>
<gene>
    <name evidence="2" type="ORF">GCM10009843_24270</name>
</gene>
<comment type="caution">
    <text evidence="2">The sequence shown here is derived from an EMBL/GenBank/DDBJ whole genome shotgun (WGS) entry which is preliminary data.</text>
</comment>
<dbReference type="Pfam" id="PF12706">
    <property type="entry name" value="Lactamase_B_2"/>
    <property type="match status" value="1"/>
</dbReference>
<sequence length="252" mass="27134">MRLTVVGCSGSYPGPESPASCYLVEETDADGRVWRIVLDLGNGAFGALQRHADPLAIDAVCLTHLHADHCIDLTGYYVVRRYNPAGPQPQLPVWGPSGTDDRLARAYDLPPEPGMTEEFGFRVYDGTFELGPLTIEPRRVAHPVETYSLRITAGGRTLTYSGDTGVCAALDESAADADLFLVEASFVEGEDNPPDLHLTGREAAETAARASARRVVLTHVPPWYSTDQVLADAKGAYDGPLEMAEPGATYEV</sequence>
<evidence type="ECO:0000313" key="3">
    <source>
        <dbReference type="Proteomes" id="UP001500575"/>
    </source>
</evidence>
<evidence type="ECO:0000259" key="1">
    <source>
        <dbReference type="SMART" id="SM00849"/>
    </source>
</evidence>
<dbReference type="SUPFAM" id="SSF56281">
    <property type="entry name" value="Metallo-hydrolase/oxidoreductase"/>
    <property type="match status" value="1"/>
</dbReference>
<dbReference type="InterPro" id="IPR036866">
    <property type="entry name" value="RibonucZ/Hydroxyglut_hydro"/>
</dbReference>
<reference evidence="3" key="1">
    <citation type="journal article" date="2019" name="Int. J. Syst. Evol. Microbiol.">
        <title>The Global Catalogue of Microorganisms (GCM) 10K type strain sequencing project: providing services to taxonomists for standard genome sequencing and annotation.</title>
        <authorList>
            <consortium name="The Broad Institute Genomics Platform"/>
            <consortium name="The Broad Institute Genome Sequencing Center for Infectious Disease"/>
            <person name="Wu L."/>
            <person name="Ma J."/>
        </authorList>
    </citation>
    <scope>NUCLEOTIDE SEQUENCE [LARGE SCALE GENOMIC DNA]</scope>
    <source>
        <strain evidence="3">JCM 16021</strain>
    </source>
</reference>
<organism evidence="2 3">
    <name type="scientific">Nocardioides bigeumensis</name>
    <dbReference type="NCBI Taxonomy" id="433657"/>
    <lineage>
        <taxon>Bacteria</taxon>
        <taxon>Bacillati</taxon>
        <taxon>Actinomycetota</taxon>
        <taxon>Actinomycetes</taxon>
        <taxon>Propionibacteriales</taxon>
        <taxon>Nocardioidaceae</taxon>
        <taxon>Nocardioides</taxon>
    </lineage>
</organism>
<accession>A0ABP5K5M9</accession>
<proteinExistence type="predicted"/>
<dbReference type="EMBL" id="BAAAQQ010000011">
    <property type="protein sequence ID" value="GAA2126054.1"/>
    <property type="molecule type" value="Genomic_DNA"/>
</dbReference>
<dbReference type="Proteomes" id="UP001500575">
    <property type="component" value="Unassembled WGS sequence"/>
</dbReference>
<dbReference type="RefSeq" id="WP_344303990.1">
    <property type="nucleotide sequence ID" value="NZ_BAAAQQ010000011.1"/>
</dbReference>